<evidence type="ECO:0000256" key="2">
    <source>
        <dbReference type="ARBA" id="ARBA00004765"/>
    </source>
</evidence>
<evidence type="ECO:0000313" key="8">
    <source>
        <dbReference type="EMBL" id="AKQ02829.1"/>
    </source>
</evidence>
<comment type="subcellular location">
    <subcellularLocation>
        <location evidence="1">Endomembrane system</location>
        <topology evidence="1">Peripheral membrane protein</topology>
    </subcellularLocation>
</comment>
<dbReference type="Pfam" id="PF19277">
    <property type="entry name" value="GPAT_C"/>
    <property type="match status" value="1"/>
</dbReference>
<dbReference type="PANTHER" id="PTHR12563:SF17">
    <property type="entry name" value="DIHYDROXYACETONE PHOSPHATE ACYLTRANSFERASE"/>
    <property type="match status" value="1"/>
</dbReference>
<dbReference type="GO" id="GO:0004366">
    <property type="term" value="F:glycerol-3-phosphate O-acyltransferase activity"/>
    <property type="evidence" value="ECO:0007669"/>
    <property type="project" value="UniProtKB-EC"/>
</dbReference>
<keyword evidence="8" id="KW-0808">Transferase</keyword>
<dbReference type="AlphaFoldDB" id="A0A0H4TPX6"/>
<dbReference type="SUPFAM" id="SSF69593">
    <property type="entry name" value="Glycerol-3-phosphate (1)-acyltransferase"/>
    <property type="match status" value="1"/>
</dbReference>
<evidence type="ECO:0000256" key="3">
    <source>
        <dbReference type="ARBA" id="ARBA00013113"/>
    </source>
</evidence>
<sequence length="485" mass="55395">MRFLASKGVIAALIVTLFAVLGWLLWRRFTRRAAIRTVRRFRARIDRFKLTRKQYITEALLSDAAIATAVRAHAANQQLPPAAVWRTVRAYVDEIVPVFSVLAYYQFGLALSRAVLTLFWKVDVAHVRRASFVELPRDSIVIHLMNHRSNADYVLAGYALAGQVAISYAVGEWARVFPLESLFKTFGAYFIRRRYREPLYHAVLERYVHLVTRNGVTQGIFPEGGLSRDGRFRPAKVGLLDYVLGVAREPGFAERLYVVPVALNYDRVLEDRSLLRELRVAEGERPPGRFAQSREVTSYVLWNAWRILARRWKRYGQAAVVIGEPVALAPWFARLERAGRGLFTLERHERLGEVQRLVDDVMRRVGEIMPVTPVPLVCAAIQTFDAEFIVEDALLERVREMRDVLLHHARRVSHADEDVKETLERAFALLHLRRVITREGTGYLVLPRGRELISFYANSIAHLLGEFEAAVRARDALPVHAVVDA</sequence>
<feature type="transmembrane region" description="Helical" evidence="6">
    <location>
        <begin position="6"/>
        <end position="26"/>
    </location>
</feature>
<reference evidence="8" key="1">
    <citation type="journal article" date="2015" name="ISME J.">
        <title>Aquifer environment selects for microbial species cohorts in sediment and groundwater.</title>
        <authorList>
            <person name="Hug L.A."/>
            <person name="Thomas B.C."/>
            <person name="Brown C.T."/>
            <person name="Frischkorn K.R."/>
            <person name="Williams K.H."/>
            <person name="Tringe S.G."/>
            <person name="Banfield J.F."/>
        </authorList>
    </citation>
    <scope>NUCLEOTIDE SEQUENCE</scope>
</reference>
<dbReference type="SMART" id="SM00563">
    <property type="entry name" value="PlsC"/>
    <property type="match status" value="1"/>
</dbReference>
<dbReference type="GO" id="GO:0006629">
    <property type="term" value="P:lipid metabolic process"/>
    <property type="evidence" value="ECO:0007669"/>
    <property type="project" value="InterPro"/>
</dbReference>
<dbReference type="InterPro" id="IPR045520">
    <property type="entry name" value="GPAT/DHAPAT_C"/>
</dbReference>
<dbReference type="InterPro" id="IPR022284">
    <property type="entry name" value="GPAT/DHAPAT"/>
</dbReference>
<evidence type="ECO:0000256" key="5">
    <source>
        <dbReference type="ARBA" id="ARBA00048427"/>
    </source>
</evidence>
<keyword evidence="6" id="KW-0472">Membrane</keyword>
<dbReference type="EMBL" id="KT007003">
    <property type="protein sequence ID" value="AKQ02829.1"/>
    <property type="molecule type" value="Genomic_DNA"/>
</dbReference>
<feature type="domain" description="Phospholipid/glycerol acyltransferase" evidence="7">
    <location>
        <begin position="141"/>
        <end position="266"/>
    </location>
</feature>
<evidence type="ECO:0000256" key="1">
    <source>
        <dbReference type="ARBA" id="ARBA00004184"/>
    </source>
</evidence>
<proteinExistence type="predicted"/>
<evidence type="ECO:0000256" key="4">
    <source>
        <dbReference type="ARBA" id="ARBA00013432"/>
    </source>
</evidence>
<keyword evidence="8" id="KW-0012">Acyltransferase</keyword>
<dbReference type="Pfam" id="PF01553">
    <property type="entry name" value="Acyltransferase"/>
    <property type="match status" value="1"/>
</dbReference>
<accession>A0A0H4TPX6</accession>
<keyword evidence="6" id="KW-0812">Transmembrane</keyword>
<evidence type="ECO:0000259" key="7">
    <source>
        <dbReference type="SMART" id="SM00563"/>
    </source>
</evidence>
<dbReference type="EC" id="2.3.1.15" evidence="3"/>
<evidence type="ECO:0000256" key="6">
    <source>
        <dbReference type="SAM" id="Phobius"/>
    </source>
</evidence>
<keyword evidence="6" id="KW-1133">Transmembrane helix</keyword>
<dbReference type="GO" id="GO:0012505">
    <property type="term" value="C:endomembrane system"/>
    <property type="evidence" value="ECO:0007669"/>
    <property type="project" value="UniProtKB-SubCell"/>
</dbReference>
<protein>
    <recommendedName>
        <fullName evidence="4">Glycerol-3-phosphate acyltransferase</fullName>
        <ecNumber evidence="3">2.3.1.15</ecNumber>
    </recommendedName>
</protein>
<organism evidence="8">
    <name type="scientific">uncultured Gemmatimonadetes bacterium Rifle_16ft_4_minimus_37772</name>
    <dbReference type="NCBI Taxonomy" id="1665097"/>
    <lineage>
        <taxon>Bacteria</taxon>
        <taxon>Pseudomonadati</taxon>
        <taxon>Gemmatimonadota</taxon>
        <taxon>environmental samples</taxon>
    </lineage>
</organism>
<name>A0A0H4TPX6_9BACT</name>
<comment type="pathway">
    <text evidence="2">Phospholipid metabolism; CDP-diacylglycerol biosynthesis; CDP-diacylglycerol from sn-glycerol 3-phosphate: step 1/3.</text>
</comment>
<dbReference type="PANTHER" id="PTHR12563">
    <property type="entry name" value="GLYCEROL-3-PHOSPHATE ACYLTRANSFERASE"/>
    <property type="match status" value="1"/>
</dbReference>
<comment type="catalytic activity">
    <reaction evidence="5">
        <text>sn-glycerol 3-phosphate + an acyl-CoA = a 1-acyl-sn-glycero-3-phosphate + CoA</text>
        <dbReference type="Rhea" id="RHEA:15325"/>
        <dbReference type="ChEBI" id="CHEBI:57287"/>
        <dbReference type="ChEBI" id="CHEBI:57597"/>
        <dbReference type="ChEBI" id="CHEBI:57970"/>
        <dbReference type="ChEBI" id="CHEBI:58342"/>
        <dbReference type="EC" id="2.3.1.15"/>
    </reaction>
</comment>
<dbReference type="InterPro" id="IPR002123">
    <property type="entry name" value="Plipid/glycerol_acylTrfase"/>
</dbReference>